<feature type="domain" description="Reverse transcriptase" evidence="1">
    <location>
        <begin position="347"/>
        <end position="441"/>
    </location>
</feature>
<dbReference type="InterPro" id="IPR005135">
    <property type="entry name" value="Endo/exonuclease/phosphatase"/>
</dbReference>
<dbReference type="InterPro" id="IPR036691">
    <property type="entry name" value="Endo/exonu/phosph_ase_sf"/>
</dbReference>
<evidence type="ECO:0000313" key="3">
    <source>
        <dbReference type="EMBL" id="GFX88612.1"/>
    </source>
</evidence>
<dbReference type="InterPro" id="IPR000477">
    <property type="entry name" value="RT_dom"/>
</dbReference>
<dbReference type="Gene3D" id="3.60.10.10">
    <property type="entry name" value="Endonuclease/exonuclease/phosphatase"/>
    <property type="match status" value="1"/>
</dbReference>
<protein>
    <submittedName>
        <fullName evidence="3">Retrovirus-related Pol polyprotein from type-1 retrotransposable element R1</fullName>
    </submittedName>
</protein>
<name>A0A8X6R9Z6_TRICX</name>
<feature type="domain" description="Endonuclease/exonuclease/phosphatase" evidence="2">
    <location>
        <begin position="6"/>
        <end position="90"/>
    </location>
</feature>
<dbReference type="GO" id="GO:0071897">
    <property type="term" value="P:DNA biosynthetic process"/>
    <property type="evidence" value="ECO:0007669"/>
    <property type="project" value="UniProtKB-ARBA"/>
</dbReference>
<comment type="caution">
    <text evidence="3">The sequence shown here is derived from an EMBL/GenBank/DDBJ whole genome shotgun (WGS) entry which is preliminary data.</text>
</comment>
<proteinExistence type="predicted"/>
<dbReference type="Pfam" id="PF14529">
    <property type="entry name" value="Exo_endo_phos_2"/>
    <property type="match status" value="1"/>
</dbReference>
<dbReference type="InterPro" id="IPR043502">
    <property type="entry name" value="DNA/RNA_pol_sf"/>
</dbReference>
<organism evidence="3 4">
    <name type="scientific">Trichonephila clavipes</name>
    <name type="common">Golden silk orbweaver</name>
    <name type="synonym">Nephila clavipes</name>
    <dbReference type="NCBI Taxonomy" id="2585209"/>
    <lineage>
        <taxon>Eukaryota</taxon>
        <taxon>Metazoa</taxon>
        <taxon>Ecdysozoa</taxon>
        <taxon>Arthropoda</taxon>
        <taxon>Chelicerata</taxon>
        <taxon>Arachnida</taxon>
        <taxon>Araneae</taxon>
        <taxon>Araneomorphae</taxon>
        <taxon>Entelegynae</taxon>
        <taxon>Araneoidea</taxon>
        <taxon>Nephilidae</taxon>
        <taxon>Trichonephila</taxon>
    </lineage>
</organism>
<reference evidence="3" key="1">
    <citation type="submission" date="2020-08" db="EMBL/GenBank/DDBJ databases">
        <title>Multicomponent nature underlies the extraordinary mechanical properties of spider dragline silk.</title>
        <authorList>
            <person name="Kono N."/>
            <person name="Nakamura H."/>
            <person name="Mori M."/>
            <person name="Yoshida Y."/>
            <person name="Ohtoshi R."/>
            <person name="Malay A.D."/>
            <person name="Moran D.A.P."/>
            <person name="Tomita M."/>
            <person name="Numata K."/>
            <person name="Arakawa K."/>
        </authorList>
    </citation>
    <scope>NUCLEOTIDE SEQUENCE</scope>
</reference>
<dbReference type="Proteomes" id="UP000887159">
    <property type="component" value="Unassembled WGS sequence"/>
</dbReference>
<gene>
    <name evidence="3" type="ORF">TNCV_2660231</name>
</gene>
<dbReference type="SUPFAM" id="SSF56672">
    <property type="entry name" value="DNA/RNA polymerases"/>
    <property type="match status" value="1"/>
</dbReference>
<dbReference type="EMBL" id="BMAU01021053">
    <property type="protein sequence ID" value="GFX88612.1"/>
    <property type="molecule type" value="Genomic_DNA"/>
</dbReference>
<evidence type="ECO:0000313" key="4">
    <source>
        <dbReference type="Proteomes" id="UP000887159"/>
    </source>
</evidence>
<dbReference type="SUPFAM" id="SSF56219">
    <property type="entry name" value="DNase I-like"/>
    <property type="match status" value="1"/>
</dbReference>
<accession>A0A8X6R9Z6</accession>
<evidence type="ECO:0000259" key="2">
    <source>
        <dbReference type="Pfam" id="PF14529"/>
    </source>
</evidence>
<dbReference type="PANTHER" id="PTHR19446">
    <property type="entry name" value="REVERSE TRANSCRIPTASES"/>
    <property type="match status" value="1"/>
</dbReference>
<dbReference type="Pfam" id="PF00078">
    <property type="entry name" value="RVT_1"/>
    <property type="match status" value="1"/>
</dbReference>
<dbReference type="GO" id="GO:0003824">
    <property type="term" value="F:catalytic activity"/>
    <property type="evidence" value="ECO:0007669"/>
    <property type="project" value="InterPro"/>
</dbReference>
<keyword evidence="4" id="KW-1185">Reference proteome</keyword>
<evidence type="ECO:0000259" key="1">
    <source>
        <dbReference type="Pfam" id="PF00078"/>
    </source>
</evidence>
<dbReference type="AlphaFoldDB" id="A0A8X6R9Z6"/>
<sequence length="457" mass="52407">MPINRLVWSMDANSKSETWFSPFSDSRGTKLIEFISAHNLFVINEDCGPTFCGSRGSSYIDVTAVGTDLLEHVSCWHLPDYDSLSDHKAIEFDIALDFNSPTNDGDSCIFNLKKANWKLFYDSSKFLLSSISDLIVSCQNPESLHDLAKELISIILNSCKMSIPIKKRGMHRVPWWTTEIGCMRKHVNAARRRFQRCKNATLKEIYKIKQQFQKRIELSGIALPSGAMTNSFEETINEVLFYSFPDDCENEDDDCHKEIRSDALIYTSVTDDPPFTIHEINAVINKLKLKKAPGPDSIPNEVVKKLHEMYPDLFLTVFNSCLRLKTFPRCWKNAKIILIPKVNDVRVPKLDNLRCISLLSTLGKCFERLIINRVAWRLYKDNYFNKNQFGFMPHKCTEDALVKLNEIVLKGKKRNLHTVLVFLDIKSAFDNAWWPGILSLLKDQASLETYLPSFPAS</sequence>